<name>A0AAW5RA42_ACIJU</name>
<dbReference type="Pfam" id="PF08808">
    <property type="entry name" value="RES"/>
    <property type="match status" value="1"/>
</dbReference>
<evidence type="ECO:0000313" key="2">
    <source>
        <dbReference type="EMBL" id="MCU4396774.1"/>
    </source>
</evidence>
<comment type="caution">
    <text evidence="2">The sequence shown here is derived from an EMBL/GenBank/DDBJ whole genome shotgun (WGS) entry which is preliminary data.</text>
</comment>
<protein>
    <submittedName>
        <fullName evidence="2">RES family NAD+ phosphorylase</fullName>
    </submittedName>
</protein>
<accession>A0AAW5RA42</accession>
<evidence type="ECO:0000259" key="1">
    <source>
        <dbReference type="Pfam" id="PF08808"/>
    </source>
</evidence>
<sequence length="348" mass="40111">MVQKCCSNCFSDKALKLQINSIGRISRCHYCGTNDASTINIDQLYALISPLIEVIDNIFEEHIDGYSLFHILSSEFKLFTSKVHEQIIEDALQNRQELINKKYKNFPTNTQSEWEAFKYELKHNNRFFPQIEIYRDAFLETGNLFEKFTEVIEQLNYEITTSDTLFRARISDSALDHPNMKKPPIDKVTIGRANPDGISYLYTAEQLETALTEVRPSNGQTVYIAYLKVKQDINVINLCDPKKDISFISLSSTDDFHKIMKLVNLLDQFAKELSLPVLPNRSHLDYIPTQFITEFFKNLGGIDGLMFNSSFGNGYNLVIFDQDKIDIPIDIPLKQLRIMGIQPDYTEL</sequence>
<gene>
    <name evidence="2" type="ORF">KTH64_07280</name>
</gene>
<feature type="domain" description="RES" evidence="1">
    <location>
        <begin position="184"/>
        <end position="327"/>
    </location>
</feature>
<organism evidence="2 3">
    <name type="scientific">Acinetobacter junii</name>
    <dbReference type="NCBI Taxonomy" id="40215"/>
    <lineage>
        <taxon>Bacteria</taxon>
        <taxon>Pseudomonadati</taxon>
        <taxon>Pseudomonadota</taxon>
        <taxon>Gammaproteobacteria</taxon>
        <taxon>Moraxellales</taxon>
        <taxon>Moraxellaceae</taxon>
        <taxon>Acinetobacter</taxon>
    </lineage>
</organism>
<reference evidence="2" key="1">
    <citation type="submission" date="2021-06" db="EMBL/GenBank/DDBJ databases">
        <title>Propagation of a rapidly emergent carbapenem-resistant Acinetobacter baumannii lineage by various extra-hospital transmission networks.</title>
        <authorList>
            <person name="Calix J."/>
        </authorList>
    </citation>
    <scope>NUCLEOTIDE SEQUENCE</scope>
    <source>
        <strain evidence="2">WU_MDCI_Aw63</strain>
    </source>
</reference>
<proteinExistence type="predicted"/>
<evidence type="ECO:0000313" key="3">
    <source>
        <dbReference type="Proteomes" id="UP001208534"/>
    </source>
</evidence>
<dbReference type="RefSeq" id="WP_004964680.1">
    <property type="nucleotide sequence ID" value="NZ_BBOS01000064.1"/>
</dbReference>
<dbReference type="AlphaFoldDB" id="A0AAW5RA42"/>
<dbReference type="InterPro" id="IPR014914">
    <property type="entry name" value="RES_dom"/>
</dbReference>
<dbReference type="KEGG" id="ajn:BVL33_02605"/>
<dbReference type="Proteomes" id="UP001208534">
    <property type="component" value="Unassembled WGS sequence"/>
</dbReference>
<dbReference type="EMBL" id="JAHPRE010000024">
    <property type="protein sequence ID" value="MCU4396774.1"/>
    <property type="molecule type" value="Genomic_DNA"/>
</dbReference>